<dbReference type="SUPFAM" id="SSF75399">
    <property type="entry name" value="Plakin repeat"/>
    <property type="match status" value="2"/>
</dbReference>
<dbReference type="PANTHER" id="PTHR23169:SF24">
    <property type="entry name" value="DYSTONIN"/>
    <property type="match status" value="1"/>
</dbReference>
<dbReference type="Pfam" id="PF18373">
    <property type="entry name" value="Spectrin_2"/>
    <property type="match status" value="1"/>
</dbReference>
<keyword evidence="7 9" id="KW-0175">Coiled coil</keyword>
<dbReference type="InterPro" id="IPR001101">
    <property type="entry name" value="Plectin_repeat"/>
</dbReference>
<dbReference type="Pfam" id="PF21097">
    <property type="entry name" value="SR_plectin_7"/>
    <property type="match status" value="1"/>
</dbReference>
<proteinExistence type="inferred from homology"/>
<dbReference type="Pfam" id="PF21020">
    <property type="entry name" value="Spectrin_4"/>
    <property type="match status" value="1"/>
</dbReference>
<dbReference type="SUPFAM" id="SSF46966">
    <property type="entry name" value="Spectrin repeat"/>
    <property type="match status" value="2"/>
</dbReference>
<evidence type="ECO:0000256" key="4">
    <source>
        <dbReference type="ARBA" id="ARBA00022553"/>
    </source>
</evidence>
<dbReference type="PANTHER" id="PTHR23169">
    <property type="entry name" value="ENVOPLAKIN"/>
    <property type="match status" value="1"/>
</dbReference>
<evidence type="ECO:0000313" key="12">
    <source>
        <dbReference type="EMBL" id="PIO36672.1"/>
    </source>
</evidence>
<gene>
    <name evidence="12" type="ORF">AB205_0203350</name>
</gene>
<keyword evidence="6" id="KW-0965">Cell junction</keyword>
<dbReference type="InterPro" id="IPR018159">
    <property type="entry name" value="Spectrin/alpha-actinin"/>
</dbReference>
<feature type="coiled-coil region" evidence="9">
    <location>
        <begin position="131"/>
        <end position="158"/>
    </location>
</feature>
<dbReference type="SUPFAM" id="SSF57997">
    <property type="entry name" value="Tropomyosin"/>
    <property type="match status" value="1"/>
</dbReference>
<dbReference type="GO" id="GO:0005198">
    <property type="term" value="F:structural molecule activity"/>
    <property type="evidence" value="ECO:0007669"/>
    <property type="project" value="TreeGrafter"/>
</dbReference>
<feature type="coiled-coil region" evidence="9">
    <location>
        <begin position="1765"/>
        <end position="1855"/>
    </location>
</feature>
<evidence type="ECO:0000256" key="3">
    <source>
        <dbReference type="ARBA" id="ARBA00009109"/>
    </source>
</evidence>
<accession>A0A2G9S940</accession>
<dbReference type="FunFam" id="1.20.58.60:FF:000010">
    <property type="entry name" value="plectin isoform X2"/>
    <property type="match status" value="1"/>
</dbReference>
<comment type="similarity">
    <text evidence="3">Belongs to the plakin or cytolinker family.</text>
</comment>
<feature type="coiled-coil region" evidence="9">
    <location>
        <begin position="1296"/>
        <end position="1722"/>
    </location>
</feature>
<dbReference type="GO" id="GO:0005925">
    <property type="term" value="C:focal adhesion"/>
    <property type="evidence" value="ECO:0007669"/>
    <property type="project" value="TreeGrafter"/>
</dbReference>
<dbReference type="InterPro" id="IPR035915">
    <property type="entry name" value="Plakin_repeat_sf"/>
</dbReference>
<evidence type="ECO:0000256" key="6">
    <source>
        <dbReference type="ARBA" id="ARBA00022949"/>
    </source>
</evidence>
<dbReference type="Gene3D" id="3.90.1290.10">
    <property type="entry name" value="Plakin repeat"/>
    <property type="match status" value="2"/>
</dbReference>
<dbReference type="InterPro" id="IPR043197">
    <property type="entry name" value="Plakin"/>
</dbReference>
<dbReference type="Gene3D" id="1.20.5.170">
    <property type="match status" value="1"/>
</dbReference>
<dbReference type="InterPro" id="IPR049538">
    <property type="entry name" value="PCN-like_spectrin-like_rpt"/>
</dbReference>
<dbReference type="EMBL" id="KV926193">
    <property type="protein sequence ID" value="PIO36672.1"/>
    <property type="molecule type" value="Genomic_DNA"/>
</dbReference>
<comment type="subcellular location">
    <subcellularLocation>
        <location evidence="2">Cell junction</location>
    </subcellularLocation>
    <subcellularLocation>
        <location evidence="1">Cytoplasm</location>
        <location evidence="1">Cytoskeleton</location>
    </subcellularLocation>
</comment>
<dbReference type="Gene3D" id="1.20.58.1060">
    <property type="match status" value="1"/>
</dbReference>
<evidence type="ECO:0008006" key="13">
    <source>
        <dbReference type="Google" id="ProtNLM"/>
    </source>
</evidence>
<feature type="domain" description="Desmoplakin spectrin-like" evidence="11">
    <location>
        <begin position="595"/>
        <end position="672"/>
    </location>
</feature>
<dbReference type="GO" id="GO:0016020">
    <property type="term" value="C:membrane"/>
    <property type="evidence" value="ECO:0007669"/>
    <property type="project" value="TreeGrafter"/>
</dbReference>
<evidence type="ECO:0000259" key="11">
    <source>
        <dbReference type="Pfam" id="PF18373"/>
    </source>
</evidence>
<keyword evidence="8" id="KW-0206">Cytoskeleton</keyword>
<protein>
    <recommendedName>
        <fullName evidence="13">Dystonin</fullName>
    </recommendedName>
</protein>
<dbReference type="OrthoDB" id="18740at2759"/>
<evidence type="ECO:0000259" key="10">
    <source>
        <dbReference type="Pfam" id="PF17902"/>
    </source>
</evidence>
<feature type="coiled-coil region" evidence="9">
    <location>
        <begin position="1069"/>
        <end position="1240"/>
    </location>
</feature>
<feature type="coiled-coil region" evidence="9">
    <location>
        <begin position="452"/>
        <end position="479"/>
    </location>
</feature>
<dbReference type="GO" id="GO:0005882">
    <property type="term" value="C:intermediate filament"/>
    <property type="evidence" value="ECO:0007669"/>
    <property type="project" value="TreeGrafter"/>
</dbReference>
<sequence length="2731" mass="314233">MNSTCYGYYSSDSVLTGSNRTSISSNENVLSVHCGPKMISSYISFGSEQSSNSRLDMLQQIANRVQRDSLGCEDKLILARSALQVDTKRMESGIQFQNDSEIAGYLIECENLLRQQLVDVQTLVDGQYYQADQLVQRVASLRDELLALRNEYSSLYSKGRMLSSDQTQLMISGISQSLNSGFSQSLNPAMNSSVSHNMAPMSPTNLTPGISTNFAQGMAANLNQGVSGSLSPALQPVHTPGLPSSLNASYSQGFNSQLTPAMTPGFAPGFNQGLIQNYATGMNTNPLQSLKLMQVKKPLLKSSFADQNLPEEEVNLKFVQDLCSWVEEMQIQLDRGNWGSELSSIEFHLENHKHFHGGIEEFETSLKEAKMTELQISGPLKSSYSDTLHKVEGLYSKLLSSSRNRHKHLDALHSFVARATRELIWLNEKEEEEVAYDWSDRNQNISAKKDYHADLMRELDHKEEVIKSLQDTAEQMLLQNHPARSTIEAYKAAMQTQWNWILQLCSCVEQHIRQNTAYFEITIYKDDECVLGSNSHRGKWKVISPTGNEAMVPSVCFTVPAPNKEAIDAANRIEQMYQSVLSLWHESHINMKSMVSWHYLMSEIEAMRASKVSSIKTLLPGEHQQVMGNLKTRFEEFLEDSQESKMFSVSDISQLEREVNVCKLYYEELLKSAEREEQEESIYNLYTSEIRNFRLRLESIEERLIRQIRTPLDRDDLHESALRISEQEKVKKELDHLKVDLSAISEKCEEFFSQAAASPSIGALQGELNAVIQYMNTLYSMSSIYLEKLKTINLVLKNTQGAETLVKTYETKLCEEDVITADKVAIDRLVATLKQWRSEVDEKREVFHALEDGLQKAKAISDQMFKVHKERDLDFDWHKEKADQIAERWQNVHSQIENRLRDLDGISKSLKYYKESYLTLDSWIRQIEETQSKLQDSMSDSKALSKQLDQQKMLISEIEMKQSKVDECQKYSEQYSLAIKDYELQLMTYRALVDSHQKSPMKRRRFQSSSDVVVQEYMDLKTRYNALMTLINQFIKFSGETLKRLEEEEILMYSERSSMSAYPELLEQQKSSTEENKRLLKRIQELELALEEVKKQKFMLEQDLPKIKAAAEMEIKKHQKAVEDLTLQKTKSEYEAQQFRLELETTVKLKTAAEQQLEHVRQMTKQAESKRDAVEDKLRAFKSQIEESTTARRKLEEHLKRKEIDLQDLESKKTSLMTELKRKAEIEDELMRQIKHLESDLIYQKKIVGEKIEYETKRQYSDSLFSFSSSKDMVIPARTVQEVQYMIDSDIRGAQAEQYIKKAETLKQQLDELTLVHKKAEIEIKQYKSELSTLQIQRAAADEKSRQLRNQLDDTHNILQQLKMELEQKNQLEQNYVLQIREVERKLYQSQDKADDVMQEANELKKIRMSFEEELKLLQQEKVSLNHKLKMQKADYDDVREKLKACQDELRQKDMSERGSLQKISFLEEDLARKKQEVDDLRKRMEELSRAHAKSESSLKMLNTQMTSLQQEKTVIEQRSQSRSGEVDSLRDQLKKVQEEFNQNARAHKEDQQKIMKLQDELAKSNQWSNSLKLKLDELTKLNNENEMMLRKLKSESEKTTMERNNLQKNLDMSKSQLESTKEQIRVTHEQLQKQSKGEYETQNMVKRLEEELSKSKNALNEIKQKFDKQSLTILNYEKDIRNLKTEINSLSVEKRMVDQKIQQHQSQLLEVNTKLKKAQDDLHKKTVDEQLAHKKLALYQEESSKYKNTAEEFRMKLEKTVESNLSTENQFSNLRLEVVSLKQEKAMLDEKFKLLKAELSEVRERLQRSQDQLNIEKKSGLDHAQKCRKLEEELDNQKRTVESLRQKVDLQRQDHINQLRYLQNEIQQNSSNSSLRSPLQKSDYDMKGNSFAFSSSSQQDFDILSQRAKSSPVLRRKLDGHLEVSSPVYNSTLIEEKKKQVDGYDETVQKELQLQLSRIKQSLDSGEKAQPFEYVTQTSTELQISIDNMNPYRQLSELETIKDKSIQNAIQTLRIEEEKIGKELGKFDQSMEIVKSKQYDLTVEVTTVKQEKEFLINNEDQVFEERNILEGFRRSDLPKMGYMSSSYKSYAGSETSLSDSSSTDDRFIFQGLRKNVSAKQLVEARILDGKTMEQLESGRMTIQEVQKALDTYLTKATAIAGLYLEASREKISFSLAAKKGIIDKGLAFEFLEAQAVTGFIIDPSTGKKYSVEEAITSGFADQEFKEKLLEAEKAVIGYIHSGKRLSVFQAIEARLLERQKGKRILEAQITTGGVIDPIRSVRIPAEVAVLKGLLNHTTLKFLHEPASNVKGFHFPTNKQSMYYSELLQLCVLDLNSQTFLLPIGERNISAFSAEKGHKICIVDTRSSIELTRFEAYERGLIDQRSYLELSQYECQWETATVFDSQGKSQTHLIDRKTGRQFSLEEAVSQGKIDRSQIGKIKDGQISATELADIIVSRTRPAKDPNSPLAGFWILETSERVSAFKALKRNMVDRVTVFRCLEAQASTGGILDPSNGKKHSVSEALQKGLIDEVCAKQIQQFELAYTGVIQHSTKALLSAFEATNVNLLNKEIGSRSLEYQYLTGGLIDPKTHARLSLEDAIRKGIVDAATATKLKDEKSYVKNLTCPKSRRKISYKDALETAVFDCHTGFRLMKAPLPKLLEEEKKEHVKNAGDILNWVSKINKTLSKEGGSQDTAEKKQFSEPQVLENNMLHLQLKSPQYFISYFSCNKK</sequence>
<dbReference type="SMART" id="SM00150">
    <property type="entry name" value="SPEC"/>
    <property type="match status" value="3"/>
</dbReference>
<dbReference type="Pfam" id="PF17902">
    <property type="entry name" value="SH3_10"/>
    <property type="match status" value="1"/>
</dbReference>
<evidence type="ECO:0000256" key="8">
    <source>
        <dbReference type="ARBA" id="ARBA00023212"/>
    </source>
</evidence>
<dbReference type="InterPro" id="IPR041573">
    <property type="entry name" value="Desmoplakin_Spectrin-like"/>
</dbReference>
<dbReference type="SMART" id="SM00250">
    <property type="entry name" value="PLEC"/>
    <property type="match status" value="11"/>
</dbReference>
<dbReference type="GO" id="GO:0031581">
    <property type="term" value="P:hemidesmosome assembly"/>
    <property type="evidence" value="ECO:0007669"/>
    <property type="project" value="TreeGrafter"/>
</dbReference>
<evidence type="ECO:0000256" key="5">
    <source>
        <dbReference type="ARBA" id="ARBA00022737"/>
    </source>
</evidence>
<keyword evidence="8" id="KW-0963">Cytoplasm</keyword>
<evidence type="ECO:0000256" key="1">
    <source>
        <dbReference type="ARBA" id="ARBA00004245"/>
    </source>
</evidence>
<dbReference type="FunFam" id="1.20.58.60:FF:000009">
    <property type="entry name" value="dystonin isoform X1"/>
    <property type="match status" value="1"/>
</dbReference>
<organism evidence="12">
    <name type="scientific">Aquarana catesbeiana</name>
    <name type="common">American bullfrog</name>
    <name type="synonym">Rana catesbeiana</name>
    <dbReference type="NCBI Taxonomy" id="8400"/>
    <lineage>
        <taxon>Eukaryota</taxon>
        <taxon>Metazoa</taxon>
        <taxon>Chordata</taxon>
        <taxon>Craniata</taxon>
        <taxon>Vertebrata</taxon>
        <taxon>Euteleostomi</taxon>
        <taxon>Amphibia</taxon>
        <taxon>Batrachia</taxon>
        <taxon>Anura</taxon>
        <taxon>Neobatrachia</taxon>
        <taxon>Ranoidea</taxon>
        <taxon>Ranidae</taxon>
        <taxon>Aquarana</taxon>
    </lineage>
</organism>
<dbReference type="GO" id="GO:0030056">
    <property type="term" value="C:hemidesmosome"/>
    <property type="evidence" value="ECO:0007669"/>
    <property type="project" value="TreeGrafter"/>
</dbReference>
<dbReference type="Pfam" id="PF00681">
    <property type="entry name" value="Plectin"/>
    <property type="match status" value="4"/>
</dbReference>
<name>A0A2G9S940_AQUCT</name>
<evidence type="ECO:0000256" key="2">
    <source>
        <dbReference type="ARBA" id="ARBA00004282"/>
    </source>
</evidence>
<feature type="domain" description="Desmoplakin SH3" evidence="10">
    <location>
        <begin position="520"/>
        <end position="560"/>
    </location>
</feature>
<dbReference type="FunFam" id="3.90.1290.10:FF:000001">
    <property type="entry name" value="Plectin a"/>
    <property type="match status" value="1"/>
</dbReference>
<dbReference type="CDD" id="cd00176">
    <property type="entry name" value="SPEC"/>
    <property type="match status" value="1"/>
</dbReference>
<dbReference type="Gene3D" id="3.30.160.780">
    <property type="match status" value="1"/>
</dbReference>
<dbReference type="Gene3D" id="1.20.58.60">
    <property type="match status" value="4"/>
</dbReference>
<dbReference type="FunFam" id="1.20.58.60:FF:000052">
    <property type="entry name" value="dystonin isoform X2"/>
    <property type="match status" value="1"/>
</dbReference>
<dbReference type="GO" id="GO:0008017">
    <property type="term" value="F:microtubule binding"/>
    <property type="evidence" value="ECO:0007669"/>
    <property type="project" value="TreeGrafter"/>
</dbReference>
<reference evidence="12" key="1">
    <citation type="submission" date="2017-08" db="EMBL/GenBank/DDBJ databases">
        <title>Assembly of the North American Bullfrog Genome.</title>
        <authorList>
            <person name="Warren R.L."/>
            <person name="Vandervalk B.P."/>
            <person name="Kucuk E."/>
            <person name="Birol I."/>
            <person name="Helbing C."/>
            <person name="Pandoh P."/>
            <person name="Behsaz B."/>
            <person name="Mohamadi H."/>
            <person name="Chu J."/>
            <person name="Jackman S."/>
            <person name="Hammond S.A."/>
            <person name="Veldhoen N."/>
            <person name="Kirk H."/>
            <person name="Zhao Y."/>
            <person name="Coope R."/>
            <person name="Pleasance S."/>
            <person name="Moore R."/>
            <person name="Holt R."/>
        </authorList>
    </citation>
    <scope>NUCLEOTIDE SEQUENCE</scope>
    <source>
        <strain evidence="12">Bruno</strain>
        <tissue evidence="12">Liver</tissue>
    </source>
</reference>
<dbReference type="GO" id="GO:0045104">
    <property type="term" value="P:intermediate filament cytoskeleton organization"/>
    <property type="evidence" value="ECO:0007669"/>
    <property type="project" value="InterPro"/>
</dbReference>
<dbReference type="GO" id="GO:0005737">
    <property type="term" value="C:cytoplasm"/>
    <property type="evidence" value="ECO:0007669"/>
    <property type="project" value="TreeGrafter"/>
</dbReference>
<evidence type="ECO:0000256" key="7">
    <source>
        <dbReference type="ARBA" id="ARBA00023054"/>
    </source>
</evidence>
<dbReference type="InterPro" id="IPR041615">
    <property type="entry name" value="Desmoplakin_SH3"/>
</dbReference>
<evidence type="ECO:0000256" key="9">
    <source>
        <dbReference type="SAM" id="Coils"/>
    </source>
</evidence>
<keyword evidence="5" id="KW-0677">Repeat</keyword>
<keyword evidence="4" id="KW-0597">Phosphoprotein</keyword>
<dbReference type="GO" id="GO:0042060">
    <property type="term" value="P:wound healing"/>
    <property type="evidence" value="ECO:0007669"/>
    <property type="project" value="TreeGrafter"/>
</dbReference>